<dbReference type="Gene3D" id="3.10.105.10">
    <property type="entry name" value="Dipeptide-binding Protein, Domain 3"/>
    <property type="match status" value="1"/>
</dbReference>
<dbReference type="PANTHER" id="PTHR30290:SF10">
    <property type="entry name" value="PERIPLASMIC OLIGOPEPTIDE-BINDING PROTEIN-RELATED"/>
    <property type="match status" value="1"/>
</dbReference>
<evidence type="ECO:0000256" key="2">
    <source>
        <dbReference type="ARBA" id="ARBA00005695"/>
    </source>
</evidence>
<dbReference type="Proteomes" id="UP000184363">
    <property type="component" value="Unassembled WGS sequence"/>
</dbReference>
<comment type="similarity">
    <text evidence="2">Belongs to the bacterial solute-binding protein 5 family.</text>
</comment>
<name>A0A1M6WFS0_PSETH</name>
<keyword evidence="3" id="KW-0813">Transport</keyword>
<dbReference type="Pfam" id="PF00496">
    <property type="entry name" value="SBP_bac_5"/>
    <property type="match status" value="1"/>
</dbReference>
<keyword evidence="4" id="KW-0732">Signal</keyword>
<dbReference type="Gene3D" id="3.40.190.10">
    <property type="entry name" value="Periplasmic binding protein-like II"/>
    <property type="match status" value="1"/>
</dbReference>
<dbReference type="AlphaFoldDB" id="A0A1M6WFS0"/>
<dbReference type="InterPro" id="IPR000914">
    <property type="entry name" value="SBP_5_dom"/>
</dbReference>
<dbReference type="InterPro" id="IPR030678">
    <property type="entry name" value="Peptide/Ni-bd"/>
</dbReference>
<evidence type="ECO:0000313" key="8">
    <source>
        <dbReference type="Proteomes" id="UP000184363"/>
    </source>
</evidence>
<organism evidence="7 8">
    <name type="scientific">Pseudonocardia thermophila</name>
    <dbReference type="NCBI Taxonomy" id="1848"/>
    <lineage>
        <taxon>Bacteria</taxon>
        <taxon>Bacillati</taxon>
        <taxon>Actinomycetota</taxon>
        <taxon>Actinomycetes</taxon>
        <taxon>Pseudonocardiales</taxon>
        <taxon>Pseudonocardiaceae</taxon>
        <taxon>Pseudonocardia</taxon>
    </lineage>
</organism>
<accession>A0A1M6WFS0</accession>
<dbReference type="GO" id="GO:0015833">
    <property type="term" value="P:peptide transport"/>
    <property type="evidence" value="ECO:0007669"/>
    <property type="project" value="TreeGrafter"/>
</dbReference>
<reference evidence="7 8" key="1">
    <citation type="submission" date="2016-11" db="EMBL/GenBank/DDBJ databases">
        <authorList>
            <person name="Jaros S."/>
            <person name="Januszkiewicz K."/>
            <person name="Wedrychowicz H."/>
        </authorList>
    </citation>
    <scope>NUCLEOTIDE SEQUENCE [LARGE SCALE GENOMIC DNA]</scope>
    <source>
        <strain evidence="7 8">DSM 43832</strain>
    </source>
</reference>
<evidence type="ECO:0000259" key="6">
    <source>
        <dbReference type="Pfam" id="PF00496"/>
    </source>
</evidence>
<evidence type="ECO:0000256" key="3">
    <source>
        <dbReference type="ARBA" id="ARBA00022448"/>
    </source>
</evidence>
<evidence type="ECO:0000256" key="1">
    <source>
        <dbReference type="ARBA" id="ARBA00004196"/>
    </source>
</evidence>
<dbReference type="GO" id="GO:0030313">
    <property type="term" value="C:cell envelope"/>
    <property type="evidence" value="ECO:0007669"/>
    <property type="project" value="UniProtKB-SubCell"/>
</dbReference>
<dbReference type="PANTHER" id="PTHR30290">
    <property type="entry name" value="PERIPLASMIC BINDING COMPONENT OF ABC TRANSPORTER"/>
    <property type="match status" value="1"/>
</dbReference>
<evidence type="ECO:0000256" key="4">
    <source>
        <dbReference type="ARBA" id="ARBA00022729"/>
    </source>
</evidence>
<sequence length="593" mass="64233">MAGRTGVDRPSERDAEDNREFKGIHMRRSRTGFAVVALGAAAAMVLTGCAQRSNQGAPEGGSAQPSVGYPETPPVEVVPGKPGGVFRLGITEPTAIDPYNVQESEGTSVANALFTGLVQVEPDGTVVPGVATDWSANDDCSQWTFNLKPNTHFHNGEVVDATSFKRGWERVAAPNSGSEVSYHLDVIQGYEEFQAGQAPEMTGVQVASANQLVVNLVQPDCEFPLRTNHPALSPAPAAVGPTSDPNYTDAPIGNGPFKMDGKWEHDKGIRLVRFEEYDAGPKAYLDAIEFTILNPQNGVQLETDGFKAGTFDWARMPTPLIGPNRAEFEPQGKWLSKKTNGINYFVAMNAEPPLNSPEARKAVSMAIDRAAIAEGVFKGAQAPADSIVPSLFPDAYQPGVCDACVYDPVKAKELAEKAGLTPGTEINLSFNTGAGHEEWTAAVRQQLEQNLGLKVNYQGVPFTDHLNNMEAKGASGLYRLAWGADYPTPGNYLIPLMATSSIKLDAEGKVTGNNYSRYSNPEFDALVARASATKDEAARNELWKEAERIAIGRDLAVIPLFQRQQFRLVDHSKWGNVNMDFNEDPTFDQIFLK</sequence>
<dbReference type="PIRSF" id="PIRSF002741">
    <property type="entry name" value="MppA"/>
    <property type="match status" value="1"/>
</dbReference>
<feature type="region of interest" description="Disordered" evidence="5">
    <location>
        <begin position="1"/>
        <end position="23"/>
    </location>
</feature>
<feature type="domain" description="Solute-binding protein family 5" evidence="6">
    <location>
        <begin position="125"/>
        <end position="500"/>
    </location>
</feature>
<comment type="subcellular location">
    <subcellularLocation>
        <location evidence="1">Cell envelope</location>
    </subcellularLocation>
</comment>
<dbReference type="GO" id="GO:0042597">
    <property type="term" value="C:periplasmic space"/>
    <property type="evidence" value="ECO:0007669"/>
    <property type="project" value="UniProtKB-ARBA"/>
</dbReference>
<dbReference type="InterPro" id="IPR039424">
    <property type="entry name" value="SBP_5"/>
</dbReference>
<gene>
    <name evidence="7" type="ORF">SAMN05443637_114148</name>
</gene>
<proteinExistence type="inferred from homology"/>
<evidence type="ECO:0000313" key="7">
    <source>
        <dbReference type="EMBL" id="SHK92528.1"/>
    </source>
</evidence>
<dbReference type="Gene3D" id="3.90.76.10">
    <property type="entry name" value="Dipeptide-binding Protein, Domain 1"/>
    <property type="match status" value="1"/>
</dbReference>
<dbReference type="SUPFAM" id="SSF53850">
    <property type="entry name" value="Periplasmic binding protein-like II"/>
    <property type="match status" value="1"/>
</dbReference>
<protein>
    <submittedName>
        <fullName evidence="7">Oligopeptide transport system substrate-binding protein</fullName>
    </submittedName>
</protein>
<dbReference type="GO" id="GO:0043190">
    <property type="term" value="C:ATP-binding cassette (ABC) transporter complex"/>
    <property type="evidence" value="ECO:0007669"/>
    <property type="project" value="InterPro"/>
</dbReference>
<dbReference type="GO" id="GO:1904680">
    <property type="term" value="F:peptide transmembrane transporter activity"/>
    <property type="evidence" value="ECO:0007669"/>
    <property type="project" value="TreeGrafter"/>
</dbReference>
<dbReference type="STRING" id="1848.SAMN05443637_114148"/>
<keyword evidence="8" id="KW-1185">Reference proteome</keyword>
<dbReference type="EMBL" id="FRAP01000014">
    <property type="protein sequence ID" value="SHK92528.1"/>
    <property type="molecule type" value="Genomic_DNA"/>
</dbReference>
<dbReference type="CDD" id="cd00995">
    <property type="entry name" value="PBP2_NikA_DppA_OppA_like"/>
    <property type="match status" value="1"/>
</dbReference>
<evidence type="ECO:0000256" key="5">
    <source>
        <dbReference type="SAM" id="MobiDB-lite"/>
    </source>
</evidence>